<keyword evidence="2" id="KW-1133">Transmembrane helix</keyword>
<feature type="transmembrane region" description="Helical" evidence="2">
    <location>
        <begin position="210"/>
        <end position="230"/>
    </location>
</feature>
<feature type="transmembrane region" description="Helical" evidence="2">
    <location>
        <begin position="52"/>
        <end position="70"/>
    </location>
</feature>
<dbReference type="RefSeq" id="WP_229334176.1">
    <property type="nucleotide sequence ID" value="NZ_JAINUL010000001.1"/>
</dbReference>
<dbReference type="SUPFAM" id="SSF81324">
    <property type="entry name" value="Voltage-gated potassium channels"/>
    <property type="match status" value="1"/>
</dbReference>
<organism evidence="3 4">
    <name type="scientific">Streptomyces flavotricini</name>
    <dbReference type="NCBI Taxonomy" id="66888"/>
    <lineage>
        <taxon>Bacteria</taxon>
        <taxon>Bacillati</taxon>
        <taxon>Actinomycetota</taxon>
        <taxon>Actinomycetes</taxon>
        <taxon>Kitasatosporales</taxon>
        <taxon>Streptomycetaceae</taxon>
        <taxon>Streptomyces</taxon>
    </lineage>
</organism>
<reference evidence="3 4" key="1">
    <citation type="submission" date="2021-08" db="EMBL/GenBank/DDBJ databases">
        <title>Genomic Architecture of Streptomyces flavotricini NGL1 and Streptomyces erythrochromogenes HMS4 With Differential Plant Beneficial attributes and laccase production capabilities.</title>
        <authorList>
            <person name="Salwan R."/>
            <person name="Kaur R."/>
            <person name="Sharma V."/>
        </authorList>
    </citation>
    <scope>NUCLEOTIDE SEQUENCE [LARGE SCALE GENOMIC DNA]</scope>
    <source>
        <strain evidence="3 4">NGL1</strain>
    </source>
</reference>
<gene>
    <name evidence="3" type="ORF">K7B10_01695</name>
</gene>
<protein>
    <submittedName>
        <fullName evidence="3">DUF1345 domain-containing protein</fullName>
    </submittedName>
</protein>
<evidence type="ECO:0000256" key="2">
    <source>
        <dbReference type="SAM" id="Phobius"/>
    </source>
</evidence>
<feature type="transmembrane region" description="Helical" evidence="2">
    <location>
        <begin position="82"/>
        <end position="101"/>
    </location>
</feature>
<dbReference type="EMBL" id="JAINUL010000001">
    <property type="protein sequence ID" value="MCC0093526.1"/>
    <property type="molecule type" value="Genomic_DNA"/>
</dbReference>
<feature type="transmembrane region" description="Helical" evidence="2">
    <location>
        <begin position="121"/>
        <end position="142"/>
    </location>
</feature>
<keyword evidence="2" id="KW-0472">Membrane</keyword>
<dbReference type="Proteomes" id="UP001520654">
    <property type="component" value="Unassembled WGS sequence"/>
</dbReference>
<evidence type="ECO:0000313" key="4">
    <source>
        <dbReference type="Proteomes" id="UP001520654"/>
    </source>
</evidence>
<evidence type="ECO:0000256" key="1">
    <source>
        <dbReference type="SAM" id="MobiDB-lite"/>
    </source>
</evidence>
<evidence type="ECO:0000313" key="3">
    <source>
        <dbReference type="EMBL" id="MCC0093526.1"/>
    </source>
</evidence>
<keyword evidence="2" id="KW-0812">Transmembrane</keyword>
<feature type="region of interest" description="Disordered" evidence="1">
    <location>
        <begin position="1"/>
        <end position="25"/>
    </location>
</feature>
<keyword evidence="4" id="KW-1185">Reference proteome</keyword>
<comment type="caution">
    <text evidence="3">The sequence shown here is derived from an EMBL/GenBank/DDBJ whole genome shotgun (WGS) entry which is preliminary data.</text>
</comment>
<name>A0ABS8DXE7_9ACTN</name>
<proteinExistence type="predicted"/>
<sequence>MSGENPSDTDRTSSRAPGRRSAVHTESRWPMAAAVLASAVLTLLLPDDLRLGPRWAVPLAEALLLVVLISGDPGRISRRSTALRAVAIVMVVVLVGSAIWSTVQLIDDLIHGGHETSSADALLLAGGSVWASTVLAFSLLYFELDSGGPAARAHHMPPTPALAFPQHLSPELNATHWRPHYVDYLYLGFTNSTALSPTDVMPLAPWAKSVMTIQSILSLMILGLVVARAVNVLA</sequence>
<accession>A0ABS8DXE7</accession>